<dbReference type="InterPro" id="IPR011949">
    <property type="entry name" value="HAD-SF_hydro_IA_REG-2-like"/>
</dbReference>
<dbReference type="InterPro" id="IPR044924">
    <property type="entry name" value="HAD-SF_hydro_IA_REG-2-like_cap"/>
</dbReference>
<dbReference type="Gene3D" id="1.10.150.720">
    <property type="entry name" value="Haloacid dehalogenase-like hydrolase"/>
    <property type="match status" value="1"/>
</dbReference>
<dbReference type="InParanoid" id="A0A146GA18"/>
<reference evidence="2" key="1">
    <citation type="journal article" date="2017" name="Genome Announc.">
        <title>Draft Genome Sequence of Terrimicrobium sacchariphilum NM-5T, a Facultative Anaerobic Soil Bacterium of the Class Spartobacteria.</title>
        <authorList>
            <person name="Qiu Y.L."/>
            <person name="Tourlousse D.M."/>
            <person name="Matsuura N."/>
            <person name="Ohashi A."/>
            <person name="Sekiguchi Y."/>
        </authorList>
    </citation>
    <scope>NUCLEOTIDE SEQUENCE [LARGE SCALE GENOMIC DNA]</scope>
    <source>
        <strain evidence="2">NM-5</strain>
    </source>
</reference>
<dbReference type="STRING" id="690879.TSACC_22515"/>
<dbReference type="EMBL" id="BDCO01000002">
    <property type="protein sequence ID" value="GAT34092.1"/>
    <property type="molecule type" value="Genomic_DNA"/>
</dbReference>
<dbReference type="SFLD" id="SFLDS00003">
    <property type="entry name" value="Haloacid_Dehalogenase"/>
    <property type="match status" value="1"/>
</dbReference>
<dbReference type="Pfam" id="PF00702">
    <property type="entry name" value="Hydrolase"/>
    <property type="match status" value="1"/>
</dbReference>
<accession>A0A146GA18</accession>
<dbReference type="InterPro" id="IPR006439">
    <property type="entry name" value="HAD-SF_hydro_IA"/>
</dbReference>
<dbReference type="InterPro" id="IPR051828">
    <property type="entry name" value="HAD-like_hydrolase_domain"/>
</dbReference>
<dbReference type="SUPFAM" id="SSF56784">
    <property type="entry name" value="HAD-like"/>
    <property type="match status" value="1"/>
</dbReference>
<evidence type="ECO:0000313" key="2">
    <source>
        <dbReference type="Proteomes" id="UP000076023"/>
    </source>
</evidence>
<keyword evidence="1" id="KW-0378">Hydrolase</keyword>
<name>A0A146GA18_TERSA</name>
<evidence type="ECO:0000313" key="1">
    <source>
        <dbReference type="EMBL" id="GAT34092.1"/>
    </source>
</evidence>
<dbReference type="Gene3D" id="3.40.50.1000">
    <property type="entry name" value="HAD superfamily/HAD-like"/>
    <property type="match status" value="1"/>
</dbReference>
<dbReference type="SFLD" id="SFLDG01129">
    <property type="entry name" value="C1.5:_HAD__Beta-PGM__Phosphata"/>
    <property type="match status" value="1"/>
</dbReference>
<dbReference type="NCBIfam" id="TIGR02252">
    <property type="entry name" value="DREG-2"/>
    <property type="match status" value="1"/>
</dbReference>
<keyword evidence="2" id="KW-1185">Reference proteome</keyword>
<dbReference type="PANTHER" id="PTHR46191:SF2">
    <property type="entry name" value="HALOACID DEHALOGENASE-LIKE HYDROLASE DOMAIN-CONTAINING PROTEIN 3"/>
    <property type="match status" value="1"/>
</dbReference>
<dbReference type="Proteomes" id="UP000076023">
    <property type="component" value="Unassembled WGS sequence"/>
</dbReference>
<organism evidence="1 2">
    <name type="scientific">Terrimicrobium sacchariphilum</name>
    <dbReference type="NCBI Taxonomy" id="690879"/>
    <lineage>
        <taxon>Bacteria</taxon>
        <taxon>Pseudomonadati</taxon>
        <taxon>Verrucomicrobiota</taxon>
        <taxon>Terrimicrobiia</taxon>
        <taxon>Terrimicrobiales</taxon>
        <taxon>Terrimicrobiaceae</taxon>
        <taxon>Terrimicrobium</taxon>
    </lineage>
</organism>
<sequence>MNMIVRSRKVKGQPRAIFFDAAGTLIRLTAPVGTTYAEIARDFGAKADPVKMEAAFRQSWKEQPARATIAGSREEDDRPWWRALALGALHRGCDPLPASFDEEGWFDTVYRRYAEPSSWELFPEVLGCLEALSVRFPLGVISNFDRRLETILSGHGVMPYFQSITISSVCGADKPAAAIFETAVVSLGLTPADCLHVGDDPVRDRRGAEAAGMKCFLVDRPKVTLLALTARLGSFLS</sequence>
<proteinExistence type="predicted"/>
<dbReference type="GO" id="GO:0016787">
    <property type="term" value="F:hydrolase activity"/>
    <property type="evidence" value="ECO:0007669"/>
    <property type="project" value="UniProtKB-KW"/>
</dbReference>
<dbReference type="InterPro" id="IPR036412">
    <property type="entry name" value="HAD-like_sf"/>
</dbReference>
<protein>
    <submittedName>
        <fullName evidence="1">Putative hydrolase of the HAD superfamily</fullName>
    </submittedName>
</protein>
<dbReference type="InterPro" id="IPR023214">
    <property type="entry name" value="HAD_sf"/>
</dbReference>
<comment type="caution">
    <text evidence="1">The sequence shown here is derived from an EMBL/GenBank/DDBJ whole genome shotgun (WGS) entry which is preliminary data.</text>
</comment>
<dbReference type="PANTHER" id="PTHR46191">
    <property type="match status" value="1"/>
</dbReference>
<dbReference type="AlphaFoldDB" id="A0A146GA18"/>
<dbReference type="OrthoDB" id="25198at2"/>
<dbReference type="NCBIfam" id="TIGR01549">
    <property type="entry name" value="HAD-SF-IA-v1"/>
    <property type="match status" value="1"/>
</dbReference>
<gene>
    <name evidence="1" type="ORF">TSACC_22515</name>
</gene>